<feature type="non-terminal residue" evidence="3">
    <location>
        <position position="486"/>
    </location>
</feature>
<proteinExistence type="predicted"/>
<protein>
    <submittedName>
        <fullName evidence="3">Uncharacterized protein</fullName>
    </submittedName>
</protein>
<evidence type="ECO:0000256" key="1">
    <source>
        <dbReference type="SAM" id="Coils"/>
    </source>
</evidence>
<feature type="compositionally biased region" description="Low complexity" evidence="2">
    <location>
        <begin position="192"/>
        <end position="201"/>
    </location>
</feature>
<keyword evidence="1" id="KW-0175">Coiled coil</keyword>
<feature type="coiled-coil region" evidence="1">
    <location>
        <begin position="112"/>
        <end position="163"/>
    </location>
</feature>
<evidence type="ECO:0000313" key="3">
    <source>
        <dbReference type="EMBL" id="RMX45423.1"/>
    </source>
</evidence>
<evidence type="ECO:0000256" key="2">
    <source>
        <dbReference type="SAM" id="MobiDB-lite"/>
    </source>
</evidence>
<dbReference type="AlphaFoldDB" id="A0A3M6TVI4"/>
<keyword evidence="4" id="KW-1185">Reference proteome</keyword>
<accession>A0A3M6TVI4</accession>
<feature type="region of interest" description="Disordered" evidence="2">
    <location>
        <begin position="191"/>
        <end position="218"/>
    </location>
</feature>
<name>A0A3M6TVI4_POCDA</name>
<sequence>MAAEGNSELDGIERIFQDIRNHSQNVDKNLEILNIGDVNHELQLQKHKNHLASLKTILIRLQTQSRFLEMARENWSSASDLEMTEHQSNVRSESKQDKVMIEELETQIDDMAETLSTKHKILKEKLDLLENRLVSTKDKRKNFEMLKEKLEEMSNKVQEKNNTDSLDLRIRLGTPDISALPLKHETNDLDLESNSSLSLKSSRAEPNAEENSHGSLEDVKAKQAEAELAIQQCTAAISGLEHCKGLLKGEVSRLEEFVKEREEELKRQTEMTKDHDEQERKRRQWLTDVVELHSRLGGVSVQSLHGDCVVLEIRSDEHIEDQGGEVIGRTASPLILTIKYRLDGGTRPVFGGATVNLDSLSIDDLVDEAVLSNDVAGFVFQVKRRFKNQQGLIREVEELQTNYAIDWEPSHRRIRVMLGKSGKIVCILKVDPLYSSGQGHVHLLGVEGGSYHKEIQHLQSTGSGRNLTQTFGVNKLEKRKTELQQN</sequence>
<dbReference type="OrthoDB" id="9893446at2759"/>
<dbReference type="EMBL" id="RCHS01002830">
    <property type="protein sequence ID" value="RMX45423.1"/>
    <property type="molecule type" value="Genomic_DNA"/>
</dbReference>
<reference evidence="3 4" key="1">
    <citation type="journal article" date="2018" name="Sci. Rep.">
        <title>Comparative analysis of the Pocillopora damicornis genome highlights role of immune system in coral evolution.</title>
        <authorList>
            <person name="Cunning R."/>
            <person name="Bay R.A."/>
            <person name="Gillette P."/>
            <person name="Baker A.C."/>
            <person name="Traylor-Knowles N."/>
        </authorList>
    </citation>
    <scope>NUCLEOTIDE SEQUENCE [LARGE SCALE GENOMIC DNA]</scope>
    <source>
        <strain evidence="3">RSMAS</strain>
        <tissue evidence="3">Whole animal</tissue>
    </source>
</reference>
<dbReference type="Proteomes" id="UP000275408">
    <property type="component" value="Unassembled WGS sequence"/>
</dbReference>
<evidence type="ECO:0000313" key="4">
    <source>
        <dbReference type="Proteomes" id="UP000275408"/>
    </source>
</evidence>
<organism evidence="3 4">
    <name type="scientific">Pocillopora damicornis</name>
    <name type="common">Cauliflower coral</name>
    <name type="synonym">Millepora damicornis</name>
    <dbReference type="NCBI Taxonomy" id="46731"/>
    <lineage>
        <taxon>Eukaryota</taxon>
        <taxon>Metazoa</taxon>
        <taxon>Cnidaria</taxon>
        <taxon>Anthozoa</taxon>
        <taxon>Hexacorallia</taxon>
        <taxon>Scleractinia</taxon>
        <taxon>Astrocoeniina</taxon>
        <taxon>Pocilloporidae</taxon>
        <taxon>Pocillopora</taxon>
    </lineage>
</organism>
<comment type="caution">
    <text evidence="3">The sequence shown here is derived from an EMBL/GenBank/DDBJ whole genome shotgun (WGS) entry which is preliminary data.</text>
</comment>
<gene>
    <name evidence="3" type="ORF">pdam_00015702</name>
</gene>